<dbReference type="Gene3D" id="2.60.200.20">
    <property type="match status" value="1"/>
</dbReference>
<evidence type="ECO:0000313" key="4">
    <source>
        <dbReference type="Proteomes" id="UP000694871"/>
    </source>
</evidence>
<feature type="coiled-coil region" evidence="1">
    <location>
        <begin position="243"/>
        <end position="299"/>
    </location>
</feature>
<dbReference type="SUPFAM" id="SSF49879">
    <property type="entry name" value="SMAD/FHA domain"/>
    <property type="match status" value="1"/>
</dbReference>
<accession>A0ABM1LBI7</accession>
<organism evidence="4 5">
    <name type="scientific">Gekko japonicus</name>
    <name type="common">Schlegel's Japanese gecko</name>
    <dbReference type="NCBI Taxonomy" id="146911"/>
    <lineage>
        <taxon>Eukaryota</taxon>
        <taxon>Metazoa</taxon>
        <taxon>Chordata</taxon>
        <taxon>Craniata</taxon>
        <taxon>Vertebrata</taxon>
        <taxon>Euteleostomi</taxon>
        <taxon>Lepidosauria</taxon>
        <taxon>Squamata</taxon>
        <taxon>Bifurcata</taxon>
        <taxon>Gekkota</taxon>
        <taxon>Gekkonidae</taxon>
        <taxon>Gekkoninae</taxon>
        <taxon>Gekko</taxon>
    </lineage>
</organism>
<dbReference type="PANTHER" id="PTHR18853">
    <property type="entry name" value="FORKHEAD-ASSOCIATED DOMAIN-CONTAINING PROTEIN 1-RELATED"/>
    <property type="match status" value="1"/>
</dbReference>
<dbReference type="InterPro" id="IPR008984">
    <property type="entry name" value="SMAD_FHA_dom_sf"/>
</dbReference>
<dbReference type="RefSeq" id="XP_015283324.1">
    <property type="nucleotide sequence ID" value="XM_015427838.1"/>
</dbReference>
<dbReference type="InterPro" id="IPR052642">
    <property type="entry name" value="CC-FHA_domain"/>
</dbReference>
<feature type="coiled-coil region" evidence="1">
    <location>
        <begin position="631"/>
        <end position="892"/>
    </location>
</feature>
<dbReference type="Gene3D" id="1.10.287.1490">
    <property type="match status" value="1"/>
</dbReference>
<protein>
    <submittedName>
        <fullName evidence="5">Forkhead-associated domain-containing protein 1</fullName>
    </submittedName>
</protein>
<sequence>MKAFLKSSDGIFVLRPKITTLGRHEDSDIILKSPNVDDHHAAIEFTESENVFVLRDFNSTHGTFVNDCHIQNAAVKVSPGDVLQFGSNGTGFELVVESAPQEKVSCPPVTRRAAWPGQLQVVTEMKALPAAASQFPFLQSHPLPHASSSWTYGASGTSPHPPLRKKPMNAWGRVVSSPSFSPSAFGRPPADTLGTGTATGPLPSAHYTDSPPKEKDELPMKTENGISRHSSYEGESSRKDTVIANLQDELAAMTEKTVEALARKDAVFHQKLRTLNQDIEAKAEEIKALKEQVSHLQQNTSEVLCHSLSERDLQIAHWKQEIENLKKSNSLTSGLVTSLQKDITSKEQKMQQLRIDMEKLRRENREKDNQLAHVSAQCSRIKDEMKREFREREVNAYQNRIAELEQQIKRAEEELQKSRAEQETLTKRLAEKTKAEEELQRECERKLQQVQEMGRRERLAKLDLETAGAQAQLFRRQMTECLLSELPEEPVSDQQIIKRISEIKKSSKEFSRTEKLLREEIHVRAAKERATTEQFELLKESLDGFQAFLETPYCSSSLRKEVCSLQNLSVAPPVSWVQGWAAEVLCGLLSWVDAVEGLLLDMGLDISDSEKGMASYMKKLSDHHLSTMGELQALQTRLRLAEESQHSLLREKMNEMKAELEKEFQDKEQTLLDKVKILEETAALEKEKLNEVIEGEKKKVQDLKTEMERLAEETKHRIESEEALNAKLRETLESLEEAKRKKMVAEEKLAIWETQLKIIENEKEIQKQKHQEEFAEYKEQIRQHSQTIVAMEGRLSEAAQYLKKVKEENFKFRQQIEGWEKLAAARHEILSKHAVILELKKELSEAKARMSDVIGELSEKQKMELEQKRSLVHSLAQELNQLREKLYEMSKLVDRKDVDLKAANEELSLFAEAHVSSHFAGKTGAWFCVPSLDLADLGAKCKGSRHEETILRQKDALTELRERIKVLERTRPSGFKEKTAEPLIVLKKDLTEKRDRKTEKERELSPAVTGVDANKLQSSICSTDPNVAIERTAKLEMADALDLSENMYLTLIRDLASLMDVKELLGMQTVKHLPHDERAKVRLLRQKDLELLFDKISRLKHRLERKEVLLKEYEKDAGQFRTNTLSLQGCHAEMSKLADRIYREAEENTLLKEALERTRLQLSQEKKLNRVLKQHKAAAKKKTFPENQKMAERPVEAYKKRAHYSASA</sequence>
<keyword evidence="4" id="KW-1185">Reference proteome</keyword>
<feature type="compositionally biased region" description="Low complexity" evidence="2">
    <location>
        <begin position="172"/>
        <end position="203"/>
    </location>
</feature>
<dbReference type="CDD" id="cd22700">
    <property type="entry name" value="FHA_FHAD1"/>
    <property type="match status" value="1"/>
</dbReference>
<dbReference type="PROSITE" id="PS50006">
    <property type="entry name" value="FHA_DOMAIN"/>
    <property type="match status" value="1"/>
</dbReference>
<gene>
    <name evidence="5" type="primary">FHAD1</name>
</gene>
<evidence type="ECO:0000256" key="1">
    <source>
        <dbReference type="SAM" id="Coils"/>
    </source>
</evidence>
<feature type="compositionally biased region" description="Basic and acidic residues" evidence="2">
    <location>
        <begin position="211"/>
        <end position="220"/>
    </location>
</feature>
<feature type="region of interest" description="Disordered" evidence="2">
    <location>
        <begin position="149"/>
        <end position="239"/>
    </location>
</feature>
<keyword evidence="1" id="KW-0175">Coiled coil</keyword>
<dbReference type="Pfam" id="PF00498">
    <property type="entry name" value="FHA"/>
    <property type="match status" value="1"/>
</dbReference>
<feature type="region of interest" description="Disordered" evidence="2">
    <location>
        <begin position="1174"/>
        <end position="1208"/>
    </location>
</feature>
<evidence type="ECO:0000256" key="2">
    <source>
        <dbReference type="SAM" id="MobiDB-lite"/>
    </source>
</evidence>
<feature type="coiled-coil region" evidence="1">
    <location>
        <begin position="1096"/>
        <end position="1123"/>
    </location>
</feature>
<feature type="coiled-coil region" evidence="1">
    <location>
        <begin position="950"/>
        <end position="1003"/>
    </location>
</feature>
<name>A0ABM1LBI7_GEKJA</name>
<evidence type="ECO:0000259" key="3">
    <source>
        <dbReference type="PROSITE" id="PS50006"/>
    </source>
</evidence>
<dbReference type="InterPro" id="IPR000253">
    <property type="entry name" value="FHA_dom"/>
</dbReference>
<dbReference type="SMART" id="SM00240">
    <property type="entry name" value="FHA"/>
    <property type="match status" value="1"/>
</dbReference>
<feature type="compositionally biased region" description="Basic and acidic residues" evidence="2">
    <location>
        <begin position="230"/>
        <end position="239"/>
    </location>
</feature>
<dbReference type="Proteomes" id="UP000694871">
    <property type="component" value="Unplaced"/>
</dbReference>
<feature type="compositionally biased region" description="Basic and acidic residues" evidence="2">
    <location>
        <begin position="1189"/>
        <end position="1199"/>
    </location>
</feature>
<feature type="coiled-coil region" evidence="1">
    <location>
        <begin position="336"/>
        <end position="456"/>
    </location>
</feature>
<evidence type="ECO:0000313" key="5">
    <source>
        <dbReference type="RefSeq" id="XP_015283324.1"/>
    </source>
</evidence>
<dbReference type="GeneID" id="107124370"/>
<dbReference type="PANTHER" id="PTHR18853:SF7">
    <property type="entry name" value="FORKHEAD-ASSOCIATED DOMAIN-CONTAINING PROTEIN 1"/>
    <property type="match status" value="1"/>
</dbReference>
<proteinExistence type="predicted"/>
<feature type="domain" description="FHA" evidence="3">
    <location>
        <begin position="19"/>
        <end position="70"/>
    </location>
</feature>
<reference evidence="5" key="1">
    <citation type="submission" date="2025-08" db="UniProtKB">
        <authorList>
            <consortium name="RefSeq"/>
        </authorList>
    </citation>
    <scope>IDENTIFICATION</scope>
</reference>
<feature type="compositionally biased region" description="Polar residues" evidence="2">
    <location>
        <begin position="149"/>
        <end position="158"/>
    </location>
</feature>